<comment type="caution">
    <text evidence="12">The sequence shown here is derived from an EMBL/GenBank/DDBJ whole genome shotgun (WGS) entry which is preliminary data.</text>
</comment>
<accession>A0A7C4B9H0</accession>
<dbReference type="InterPro" id="IPR032438">
    <property type="entry name" value="ERCC3_RAD25_C"/>
</dbReference>
<evidence type="ECO:0000256" key="8">
    <source>
        <dbReference type="ARBA" id="ARBA00034808"/>
    </source>
</evidence>
<sequence>MELVYDKGTLLLLGAPPGFKPPSYFKPDPRVGAYRALAKDYWRAVLDLPGVVDRVLSLPECGWRDVALPLRPYQEEALDAWLQAGRRGVVVLPTGAGKTMVALAAIAELRCPTLVVVPTLELVDQWVREVQRVLRVEASEFTGESKELGCVTVATYSSAYLNAELLGNRFQLLVLDEVHHLPSESYRQIAELGAAPWRMGLTATPERPDGLHSLLPELVGPVVYRVSPGELKGRYLADFEVQRIYVEMPEAERRRYEELVARYERLLAALRMRVRTREDFEQLVLLSSRDLRAREALLSLLEARRIAFNAEAKLEKLAEILERHRGEKVLIFTDSNELVRKISLRFLVPEITHKTSKEERRAVLEMFRNGEVKVIATSHVLDEGVDVPDASVAVVISGTGSPREFVQRLGRLLRPREGKKAVLYELVTRGTREVYVSRRRRASVSGRKTKRVPEGS</sequence>
<dbReference type="Gene3D" id="3.40.1170.30">
    <property type="match status" value="1"/>
</dbReference>
<dbReference type="InterPro" id="IPR014001">
    <property type="entry name" value="Helicase_ATP-bd"/>
</dbReference>
<keyword evidence="5" id="KW-0067">ATP-binding</keyword>
<keyword evidence="2" id="KW-0547">Nucleotide-binding</keyword>
<dbReference type="SMART" id="SM00490">
    <property type="entry name" value="HELICc"/>
    <property type="match status" value="1"/>
</dbReference>
<evidence type="ECO:0000259" key="10">
    <source>
        <dbReference type="PROSITE" id="PS51192"/>
    </source>
</evidence>
<dbReference type="Pfam" id="PF04851">
    <property type="entry name" value="ResIII"/>
    <property type="match status" value="1"/>
</dbReference>
<dbReference type="InterPro" id="IPR001650">
    <property type="entry name" value="Helicase_C-like"/>
</dbReference>
<feature type="domain" description="Helicase C-terminal" evidence="11">
    <location>
        <begin position="313"/>
        <end position="456"/>
    </location>
</feature>
<proteinExistence type="inferred from homology"/>
<dbReference type="Gene3D" id="3.40.50.300">
    <property type="entry name" value="P-loop containing nucleotide triphosphate hydrolases"/>
    <property type="match status" value="2"/>
</dbReference>
<dbReference type="GO" id="GO:0005524">
    <property type="term" value="F:ATP binding"/>
    <property type="evidence" value="ECO:0007669"/>
    <property type="project" value="UniProtKB-KW"/>
</dbReference>
<evidence type="ECO:0000256" key="3">
    <source>
        <dbReference type="ARBA" id="ARBA00022801"/>
    </source>
</evidence>
<comment type="catalytic activity">
    <reaction evidence="9">
        <text>ATP + H2O = ADP + phosphate + H(+)</text>
        <dbReference type="Rhea" id="RHEA:13065"/>
        <dbReference type="ChEBI" id="CHEBI:15377"/>
        <dbReference type="ChEBI" id="CHEBI:15378"/>
        <dbReference type="ChEBI" id="CHEBI:30616"/>
        <dbReference type="ChEBI" id="CHEBI:43474"/>
        <dbReference type="ChEBI" id="CHEBI:456216"/>
        <dbReference type="EC" id="5.6.2.4"/>
    </reaction>
</comment>
<feature type="domain" description="Helicase ATP-binding" evidence="10">
    <location>
        <begin position="79"/>
        <end position="223"/>
    </location>
</feature>
<dbReference type="EC" id="5.6.2.4" evidence="8"/>
<keyword evidence="4 12" id="KW-0347">Helicase</keyword>
<dbReference type="EMBL" id="DTFI01000102">
    <property type="protein sequence ID" value="HGI43541.1"/>
    <property type="molecule type" value="Genomic_DNA"/>
</dbReference>
<dbReference type="InterPro" id="IPR050615">
    <property type="entry name" value="ATP-dep_DNA_Helicase"/>
</dbReference>
<dbReference type="PANTHER" id="PTHR11274">
    <property type="entry name" value="RAD25/XP-B DNA REPAIR HELICASE"/>
    <property type="match status" value="1"/>
</dbReference>
<dbReference type="PANTHER" id="PTHR11274:SF0">
    <property type="entry name" value="GENERAL TRANSCRIPTION AND DNA REPAIR FACTOR IIH HELICASE SUBUNIT XPB"/>
    <property type="match status" value="1"/>
</dbReference>
<keyword evidence="3" id="KW-0378">Hydrolase</keyword>
<evidence type="ECO:0000256" key="9">
    <source>
        <dbReference type="ARBA" id="ARBA00048988"/>
    </source>
</evidence>
<name>A0A7C4B9H0_THEPE</name>
<evidence type="ECO:0000256" key="5">
    <source>
        <dbReference type="ARBA" id="ARBA00022840"/>
    </source>
</evidence>
<dbReference type="CDD" id="cd17926">
    <property type="entry name" value="DEXHc_RE"/>
    <property type="match status" value="1"/>
</dbReference>
<dbReference type="PROSITE" id="PS51194">
    <property type="entry name" value="HELICASE_CTER"/>
    <property type="match status" value="1"/>
</dbReference>
<dbReference type="SUPFAM" id="SSF52540">
    <property type="entry name" value="P-loop containing nucleoside triphosphate hydrolases"/>
    <property type="match status" value="2"/>
</dbReference>
<protein>
    <recommendedName>
        <fullName evidence="8">DNA 3'-5' helicase</fullName>
        <ecNumber evidence="8">5.6.2.4</ecNumber>
    </recommendedName>
</protein>
<comment type="catalytic activity">
    <reaction evidence="7">
        <text>Couples ATP hydrolysis with the unwinding of duplex DNA by translocating in the 3'-5' direction.</text>
        <dbReference type="EC" id="5.6.2.4"/>
    </reaction>
</comment>
<dbReference type="Pfam" id="PF18458">
    <property type="entry name" value="XPB_DRD"/>
    <property type="match status" value="1"/>
</dbReference>
<dbReference type="PROSITE" id="PS51192">
    <property type="entry name" value="HELICASE_ATP_BIND_1"/>
    <property type="match status" value="1"/>
</dbReference>
<dbReference type="Pfam" id="PF16203">
    <property type="entry name" value="ERCC3_RAD25_C"/>
    <property type="match status" value="1"/>
</dbReference>
<dbReference type="GO" id="GO:0016787">
    <property type="term" value="F:hydrolase activity"/>
    <property type="evidence" value="ECO:0007669"/>
    <property type="project" value="UniProtKB-KW"/>
</dbReference>
<comment type="similarity">
    <text evidence="1">Belongs to the helicase family. RAD25/XPB subfamily.</text>
</comment>
<dbReference type="InterPro" id="IPR006935">
    <property type="entry name" value="Helicase/UvrB_N"/>
</dbReference>
<organism evidence="12">
    <name type="scientific">Thermofilum pendens</name>
    <dbReference type="NCBI Taxonomy" id="2269"/>
    <lineage>
        <taxon>Archaea</taxon>
        <taxon>Thermoproteota</taxon>
        <taxon>Thermoprotei</taxon>
        <taxon>Thermofilales</taxon>
        <taxon>Thermofilaceae</taxon>
        <taxon>Thermofilum</taxon>
    </lineage>
</organism>
<evidence type="ECO:0000256" key="7">
    <source>
        <dbReference type="ARBA" id="ARBA00034617"/>
    </source>
</evidence>
<evidence type="ECO:0000313" key="12">
    <source>
        <dbReference type="EMBL" id="HGI43541.1"/>
    </source>
</evidence>
<dbReference type="GO" id="GO:0043138">
    <property type="term" value="F:3'-5' DNA helicase activity"/>
    <property type="evidence" value="ECO:0007669"/>
    <property type="project" value="UniProtKB-EC"/>
</dbReference>
<evidence type="ECO:0000256" key="1">
    <source>
        <dbReference type="ARBA" id="ARBA00006637"/>
    </source>
</evidence>
<dbReference type="CDD" id="cd18789">
    <property type="entry name" value="SF2_C_XPB"/>
    <property type="match status" value="1"/>
</dbReference>
<dbReference type="GO" id="GO:0003677">
    <property type="term" value="F:DNA binding"/>
    <property type="evidence" value="ECO:0007669"/>
    <property type="project" value="InterPro"/>
</dbReference>
<keyword evidence="6" id="KW-0413">Isomerase</keyword>
<dbReference type="SMART" id="SM00487">
    <property type="entry name" value="DEXDc"/>
    <property type="match status" value="1"/>
</dbReference>
<dbReference type="InterPro" id="IPR040699">
    <property type="entry name" value="XPB_DRD"/>
</dbReference>
<dbReference type="InterPro" id="IPR027417">
    <property type="entry name" value="P-loop_NTPase"/>
</dbReference>
<evidence type="ECO:0000259" key="11">
    <source>
        <dbReference type="PROSITE" id="PS51194"/>
    </source>
</evidence>
<evidence type="ECO:0000256" key="2">
    <source>
        <dbReference type="ARBA" id="ARBA00022741"/>
    </source>
</evidence>
<evidence type="ECO:0000256" key="6">
    <source>
        <dbReference type="ARBA" id="ARBA00023235"/>
    </source>
</evidence>
<reference evidence="12" key="1">
    <citation type="journal article" date="2020" name="mSystems">
        <title>Genome- and Community-Level Interaction Insights into Carbon Utilization and Element Cycling Functions of Hydrothermarchaeota in Hydrothermal Sediment.</title>
        <authorList>
            <person name="Zhou Z."/>
            <person name="Liu Y."/>
            <person name="Xu W."/>
            <person name="Pan J."/>
            <person name="Luo Z.H."/>
            <person name="Li M."/>
        </authorList>
    </citation>
    <scope>NUCLEOTIDE SEQUENCE [LARGE SCALE GENOMIC DNA]</scope>
    <source>
        <strain evidence="12">SpSt-735</strain>
    </source>
</reference>
<dbReference type="AlphaFoldDB" id="A0A7C4B9H0"/>
<gene>
    <name evidence="12" type="ORF">ENV17_04045</name>
</gene>
<evidence type="ECO:0000256" key="4">
    <source>
        <dbReference type="ARBA" id="ARBA00022806"/>
    </source>
</evidence>